<comment type="similarity">
    <text evidence="1">Belongs to the leucine-binding protein family.</text>
</comment>
<dbReference type="InterPro" id="IPR051010">
    <property type="entry name" value="BCAA_transport"/>
</dbReference>
<sequence>MNNTDTFTLATGMLLASTGVAHAAGISDDVVRIGFLTDISGVYADYDGQGGVQAIRMAIRDAGGSIDGKKIELLYADHQNKADIAAAKSREWVDVNKVDILIGGTNSAVSLAMANVATEKKKLFISTGGGTSALTGKQCSPYIIHYTYSTDALANGTGKSVVKNGGKDWFFITTDYAFGHALEAATSKVVRQANGTIKGSVKVPLGAADFSSYILQAQSSGAKILGMANAGGDFVNAAKSANEFGLNTQMNLVGLTVLIPDIHSLGLQVTQGMYLTTPFYWDLDDDTRKWTAEYKKITDRIPTYIQAGTYSAVSNYLAAVAALKTDDADAVMKRFKTERIKDFFAKDAIVRADGRLTNPMYLMQVKKPDESKAPWDYYRKVETLSPDDLYGKLEDSACNLVQQSAGAQS</sequence>
<evidence type="ECO:0000256" key="2">
    <source>
        <dbReference type="ARBA" id="ARBA00022729"/>
    </source>
</evidence>
<dbReference type="PANTHER" id="PTHR30483:SF6">
    <property type="entry name" value="PERIPLASMIC BINDING PROTEIN OF ABC TRANSPORTER FOR NATURAL AMINO ACIDS"/>
    <property type="match status" value="1"/>
</dbReference>
<dbReference type="InterPro" id="IPR028081">
    <property type="entry name" value="Leu-bd"/>
</dbReference>
<keyword evidence="2 3" id="KW-0732">Signal</keyword>
<dbReference type="InterPro" id="IPR028082">
    <property type="entry name" value="Peripla_BP_I"/>
</dbReference>
<evidence type="ECO:0000259" key="4">
    <source>
        <dbReference type="Pfam" id="PF13458"/>
    </source>
</evidence>
<feature type="chain" id="PRO_5016701678" evidence="3">
    <location>
        <begin position="24"/>
        <end position="409"/>
    </location>
</feature>
<dbReference type="CDD" id="cd06327">
    <property type="entry name" value="PBP1_SBP-like"/>
    <property type="match status" value="1"/>
</dbReference>
<dbReference type="PANTHER" id="PTHR30483">
    <property type="entry name" value="LEUCINE-SPECIFIC-BINDING PROTEIN"/>
    <property type="match status" value="1"/>
</dbReference>
<feature type="domain" description="Leucine-binding protein" evidence="4">
    <location>
        <begin position="31"/>
        <end position="366"/>
    </location>
</feature>
<gene>
    <name evidence="5" type="ORF">DD666_06980</name>
</gene>
<protein>
    <submittedName>
        <fullName evidence="5">ABC transporter permease</fullName>
    </submittedName>
</protein>
<dbReference type="SUPFAM" id="SSF53822">
    <property type="entry name" value="Periplasmic binding protein-like I"/>
    <property type="match status" value="1"/>
</dbReference>
<evidence type="ECO:0000256" key="3">
    <source>
        <dbReference type="SAM" id="SignalP"/>
    </source>
</evidence>
<reference evidence="5 6" key="1">
    <citation type="journal article" date="2018" name="Nat. Biotechnol.">
        <title>A standardized bacterial taxonomy based on genome phylogeny substantially revises the tree of life.</title>
        <authorList>
            <person name="Parks D.H."/>
            <person name="Chuvochina M."/>
            <person name="Waite D.W."/>
            <person name="Rinke C."/>
            <person name="Skarshewski A."/>
            <person name="Chaumeil P.A."/>
            <person name="Hugenholtz P."/>
        </authorList>
    </citation>
    <scope>NUCLEOTIDE SEQUENCE [LARGE SCALE GENOMIC DNA]</scope>
    <source>
        <strain evidence="5">UBA10707</strain>
    </source>
</reference>
<dbReference type="Gene3D" id="3.40.50.2300">
    <property type="match status" value="2"/>
</dbReference>
<evidence type="ECO:0000313" key="6">
    <source>
        <dbReference type="Proteomes" id="UP000264036"/>
    </source>
</evidence>
<comment type="caution">
    <text evidence="5">The sequence shown here is derived from an EMBL/GenBank/DDBJ whole genome shotgun (WGS) entry which is preliminary data.</text>
</comment>
<evidence type="ECO:0000256" key="1">
    <source>
        <dbReference type="ARBA" id="ARBA00010062"/>
    </source>
</evidence>
<proteinExistence type="inferred from homology"/>
<dbReference type="EMBL" id="DOEK01000016">
    <property type="protein sequence ID" value="HBP29142.1"/>
    <property type="molecule type" value="Genomic_DNA"/>
</dbReference>
<organism evidence="5 6">
    <name type="scientific">Advenella kashmirensis</name>
    <dbReference type="NCBI Taxonomy" id="310575"/>
    <lineage>
        <taxon>Bacteria</taxon>
        <taxon>Pseudomonadati</taxon>
        <taxon>Pseudomonadota</taxon>
        <taxon>Betaproteobacteria</taxon>
        <taxon>Burkholderiales</taxon>
        <taxon>Alcaligenaceae</taxon>
    </lineage>
</organism>
<dbReference type="AlphaFoldDB" id="A0A356LDX1"/>
<dbReference type="Proteomes" id="UP000264036">
    <property type="component" value="Unassembled WGS sequence"/>
</dbReference>
<dbReference type="Pfam" id="PF13458">
    <property type="entry name" value="Peripla_BP_6"/>
    <property type="match status" value="1"/>
</dbReference>
<feature type="signal peptide" evidence="3">
    <location>
        <begin position="1"/>
        <end position="23"/>
    </location>
</feature>
<evidence type="ECO:0000313" key="5">
    <source>
        <dbReference type="EMBL" id="HBP29142.1"/>
    </source>
</evidence>
<name>A0A356LDX1_9BURK</name>
<accession>A0A356LDX1</accession>